<comment type="caution">
    <text evidence="2">The sequence shown here is derived from an EMBL/GenBank/DDBJ whole genome shotgun (WGS) entry which is preliminary data.</text>
</comment>
<feature type="transmembrane region" description="Helical" evidence="1">
    <location>
        <begin position="303"/>
        <end position="327"/>
    </location>
</feature>
<evidence type="ECO:0000313" key="3">
    <source>
        <dbReference type="Proteomes" id="UP000323708"/>
    </source>
</evidence>
<organism evidence="2 3">
    <name type="scientific">Pseudohalioglobus sediminis</name>
    <dbReference type="NCBI Taxonomy" id="2606449"/>
    <lineage>
        <taxon>Bacteria</taxon>
        <taxon>Pseudomonadati</taxon>
        <taxon>Pseudomonadota</taxon>
        <taxon>Gammaproteobacteria</taxon>
        <taxon>Cellvibrionales</taxon>
        <taxon>Halieaceae</taxon>
        <taxon>Pseudohalioglobus</taxon>
    </lineage>
</organism>
<feature type="transmembrane region" description="Helical" evidence="1">
    <location>
        <begin position="220"/>
        <end position="238"/>
    </location>
</feature>
<dbReference type="EMBL" id="VTUX01000010">
    <property type="protein sequence ID" value="KAA1188436.1"/>
    <property type="molecule type" value="Genomic_DNA"/>
</dbReference>
<evidence type="ECO:0000313" key="2">
    <source>
        <dbReference type="EMBL" id="KAA1188436.1"/>
    </source>
</evidence>
<proteinExistence type="predicted"/>
<dbReference type="AlphaFoldDB" id="A0A5B0WNT3"/>
<keyword evidence="1" id="KW-0812">Transmembrane</keyword>
<feature type="transmembrane region" description="Helical" evidence="1">
    <location>
        <begin position="244"/>
        <end position="262"/>
    </location>
</feature>
<feature type="transmembrane region" description="Helical" evidence="1">
    <location>
        <begin position="102"/>
        <end position="121"/>
    </location>
</feature>
<reference evidence="2 3" key="1">
    <citation type="submission" date="2019-09" db="EMBL/GenBank/DDBJ databases">
        <authorList>
            <person name="Chen X.-Y."/>
        </authorList>
    </citation>
    <scope>NUCLEOTIDE SEQUENCE [LARGE SCALE GENOMIC DNA]</scope>
    <source>
        <strain evidence="2 3">NY5</strain>
    </source>
</reference>
<feature type="transmembrane region" description="Helical" evidence="1">
    <location>
        <begin position="78"/>
        <end position="96"/>
    </location>
</feature>
<evidence type="ECO:0000256" key="1">
    <source>
        <dbReference type="SAM" id="Phobius"/>
    </source>
</evidence>
<dbReference type="Pfam" id="PF11168">
    <property type="entry name" value="DUF2955"/>
    <property type="match status" value="1"/>
</dbReference>
<dbReference type="Proteomes" id="UP000323708">
    <property type="component" value="Unassembled WGS sequence"/>
</dbReference>
<gene>
    <name evidence="2" type="ORF">F0M18_18240</name>
</gene>
<name>A0A5B0WNT3_9GAMM</name>
<feature type="transmembrane region" description="Helical" evidence="1">
    <location>
        <begin position="171"/>
        <end position="199"/>
    </location>
</feature>
<keyword evidence="1" id="KW-1133">Transmembrane helix</keyword>
<dbReference type="InterPro" id="IPR022604">
    <property type="entry name" value="DUF2955"/>
</dbReference>
<sequence>MPVAAKRVFRLSLSVALSLALAYGTAQALPFIAPLFAFMLGAAPKPPLGPKGLLGLVLALCVTLGSGLLLVPLLQHYPAVGLMVALAGLFLANYVTLNLGKAMVGALLTVGIAMISAIGLMGYGIGWLLIQAMCVNVAIAVISQWLVYPFFPEDGGAAPQPPAPQPAQSSWLALRATLIVFPSYLLVLSNPTLYAPIIMKSVALGQQVSETDMRVAGRELIGSTLLAALLAVVMWWCLKLSPTLWMYTLWTLAFGVFIIARVYGVAPTRFTPSFWSNVMITLLIFIGPAVGDTESGKDPYKASAVRLGLFLGVTVYAWWTLVTLEWLRKRRQFVRQAVGDGGPL</sequence>
<keyword evidence="3" id="KW-1185">Reference proteome</keyword>
<feature type="transmembrane region" description="Helical" evidence="1">
    <location>
        <begin position="274"/>
        <end position="291"/>
    </location>
</feature>
<dbReference type="RefSeq" id="WP_149612901.1">
    <property type="nucleotide sequence ID" value="NZ_VTUX01000010.1"/>
</dbReference>
<feature type="transmembrane region" description="Helical" evidence="1">
    <location>
        <begin position="128"/>
        <end position="151"/>
    </location>
</feature>
<keyword evidence="1" id="KW-0472">Membrane</keyword>
<accession>A0A5B0WNT3</accession>
<feature type="transmembrane region" description="Helical" evidence="1">
    <location>
        <begin position="52"/>
        <end position="71"/>
    </location>
</feature>
<protein>
    <submittedName>
        <fullName evidence="2">DUF2955 domain-containing protein</fullName>
    </submittedName>
</protein>